<dbReference type="OrthoDB" id="1754178at2"/>
<dbReference type="Pfam" id="PF07561">
    <property type="entry name" value="DUF1540"/>
    <property type="match status" value="2"/>
</dbReference>
<gene>
    <name evidence="2" type="ORF">CP373A1_04955</name>
</gene>
<dbReference type="Proteomes" id="UP000092714">
    <property type="component" value="Unassembled WGS sequence"/>
</dbReference>
<dbReference type="eggNOG" id="ENOG5033CPP">
    <property type="taxonomic scope" value="Bacteria"/>
</dbReference>
<accession>A0A174WE71</accession>
<comment type="caution">
    <text evidence="2">The sequence shown here is derived from an EMBL/GenBank/DDBJ whole genome shotgun (WGS) entry which is preliminary data.</text>
</comment>
<name>A0A174WE71_9CLOT</name>
<evidence type="ECO:0000313" key="2">
    <source>
        <dbReference type="EMBL" id="OBY11737.1"/>
    </source>
</evidence>
<dbReference type="AlphaFoldDB" id="A0A174WE71"/>
<proteinExistence type="predicted"/>
<feature type="domain" description="DUF1540" evidence="1">
    <location>
        <begin position="5"/>
        <end position="42"/>
    </location>
</feature>
<reference evidence="2 3" key="1">
    <citation type="submission" date="2016-06" db="EMBL/GenBank/DDBJ databases">
        <authorList>
            <person name="Kjaerup R.B."/>
            <person name="Dalgaard T.S."/>
            <person name="Juul-Madsen H.R."/>
        </authorList>
    </citation>
    <scope>NUCLEOTIDE SEQUENCE [LARGE SCALE GENOMIC DNA]</scope>
    <source>
        <strain evidence="2 3">373-A1</strain>
    </source>
</reference>
<dbReference type="GeneID" id="42775090"/>
<dbReference type="InterPro" id="IPR011437">
    <property type="entry name" value="DUF1540"/>
</dbReference>
<evidence type="ECO:0000313" key="3">
    <source>
        <dbReference type="Proteomes" id="UP000092714"/>
    </source>
</evidence>
<dbReference type="EMBL" id="MAPZ01000011">
    <property type="protein sequence ID" value="OBY11737.1"/>
    <property type="molecule type" value="Genomic_DNA"/>
</dbReference>
<dbReference type="RefSeq" id="WP_027097255.1">
    <property type="nucleotide sequence ID" value="NZ_CABJAZ010000007.1"/>
</dbReference>
<keyword evidence="3" id="KW-1185">Reference proteome</keyword>
<evidence type="ECO:0000259" key="1">
    <source>
        <dbReference type="Pfam" id="PF07561"/>
    </source>
</evidence>
<sequence length="120" mass="13151">MTRLSCTARTCVHNEGGLCEAENILVEGTDANTSTETFCSSFREDSIGEQFTAAVTNTNYMGELMQIFSSNDEIKMSPNVGCHAIRCFYNGNGKCEALDIAIRGDKASEPRETLCETFVE</sequence>
<feature type="domain" description="DUF1540" evidence="1">
    <location>
        <begin position="80"/>
        <end position="118"/>
    </location>
</feature>
<protein>
    <recommendedName>
        <fullName evidence="1">DUF1540 domain-containing protein</fullName>
    </recommendedName>
</protein>
<organism evidence="2 3">
    <name type="scientific">Clostridium paraputrificum</name>
    <dbReference type="NCBI Taxonomy" id="29363"/>
    <lineage>
        <taxon>Bacteria</taxon>
        <taxon>Bacillati</taxon>
        <taxon>Bacillota</taxon>
        <taxon>Clostridia</taxon>
        <taxon>Eubacteriales</taxon>
        <taxon>Clostridiaceae</taxon>
        <taxon>Clostridium</taxon>
    </lineage>
</organism>